<accession>A0A9D2EPL7</accession>
<feature type="transmembrane region" description="Helical" evidence="1">
    <location>
        <begin position="61"/>
        <end position="83"/>
    </location>
</feature>
<feature type="transmembrane region" description="Helical" evidence="1">
    <location>
        <begin position="32"/>
        <end position="49"/>
    </location>
</feature>
<gene>
    <name evidence="2" type="ORF">H9811_00605</name>
</gene>
<dbReference type="EMBL" id="DXBP01000003">
    <property type="protein sequence ID" value="HIZ41042.1"/>
    <property type="molecule type" value="Genomic_DNA"/>
</dbReference>
<keyword evidence="1" id="KW-0472">Membrane</keyword>
<reference evidence="2" key="2">
    <citation type="submission" date="2021-04" db="EMBL/GenBank/DDBJ databases">
        <authorList>
            <person name="Gilroy R."/>
        </authorList>
    </citation>
    <scope>NUCLEOTIDE SEQUENCE</scope>
    <source>
        <strain evidence="2">ChiSxjej1B13-11774</strain>
    </source>
</reference>
<evidence type="ECO:0000313" key="2">
    <source>
        <dbReference type="EMBL" id="HIZ41042.1"/>
    </source>
</evidence>
<proteinExistence type="predicted"/>
<keyword evidence="1" id="KW-0812">Transmembrane</keyword>
<dbReference type="Pfam" id="PF07441">
    <property type="entry name" value="BofA"/>
    <property type="match status" value="1"/>
</dbReference>
<evidence type="ECO:0000256" key="1">
    <source>
        <dbReference type="SAM" id="Phobius"/>
    </source>
</evidence>
<evidence type="ECO:0000313" key="3">
    <source>
        <dbReference type="Proteomes" id="UP000824048"/>
    </source>
</evidence>
<protein>
    <submittedName>
        <fullName evidence="2">Pro-sigmaK processing inhibitor BofA family protein</fullName>
    </submittedName>
</protein>
<dbReference type="InterPro" id="IPR010001">
    <property type="entry name" value="BofA"/>
</dbReference>
<reference evidence="2" key="1">
    <citation type="journal article" date="2021" name="PeerJ">
        <title>Extensive microbial diversity within the chicken gut microbiome revealed by metagenomics and culture.</title>
        <authorList>
            <person name="Gilroy R."/>
            <person name="Ravi A."/>
            <person name="Getino M."/>
            <person name="Pursley I."/>
            <person name="Horton D.L."/>
            <person name="Alikhan N.F."/>
            <person name="Baker D."/>
            <person name="Gharbi K."/>
            <person name="Hall N."/>
            <person name="Watson M."/>
            <person name="Adriaenssens E.M."/>
            <person name="Foster-Nyarko E."/>
            <person name="Jarju S."/>
            <person name="Secka A."/>
            <person name="Antonio M."/>
            <person name="Oren A."/>
            <person name="Chaudhuri R.R."/>
            <person name="La Ragione R."/>
            <person name="Hildebrand F."/>
            <person name="Pallen M.J."/>
        </authorList>
    </citation>
    <scope>NUCLEOTIDE SEQUENCE</scope>
    <source>
        <strain evidence="2">ChiSxjej1B13-11774</strain>
    </source>
</reference>
<sequence length="84" mass="8807">MISWWIWGGAGLCLLVAGRCAAHQRHPIRTLLGAAVCGLGAMAVLALLEPMTGVSLPLNRFTGFVAVVLGVPGVITLLLFQLLL</sequence>
<organism evidence="2 3">
    <name type="scientific">Candidatus Gemmiger excrementigallinarum</name>
    <dbReference type="NCBI Taxonomy" id="2838609"/>
    <lineage>
        <taxon>Bacteria</taxon>
        <taxon>Bacillati</taxon>
        <taxon>Bacillota</taxon>
        <taxon>Clostridia</taxon>
        <taxon>Eubacteriales</taxon>
        <taxon>Gemmiger</taxon>
    </lineage>
</organism>
<comment type="caution">
    <text evidence="2">The sequence shown here is derived from an EMBL/GenBank/DDBJ whole genome shotgun (WGS) entry which is preliminary data.</text>
</comment>
<name>A0A9D2EPL7_9FIRM</name>
<dbReference type="AlphaFoldDB" id="A0A9D2EPL7"/>
<keyword evidence="1" id="KW-1133">Transmembrane helix</keyword>
<dbReference type="Proteomes" id="UP000824048">
    <property type="component" value="Unassembled WGS sequence"/>
</dbReference>